<dbReference type="EMBL" id="JACGWN010000005">
    <property type="protein sequence ID" value="KAL0448747.1"/>
    <property type="molecule type" value="Genomic_DNA"/>
</dbReference>
<dbReference type="SUPFAM" id="SSF56219">
    <property type="entry name" value="DNase I-like"/>
    <property type="match status" value="1"/>
</dbReference>
<evidence type="ECO:0000313" key="1">
    <source>
        <dbReference type="EMBL" id="KAL0448747.1"/>
    </source>
</evidence>
<gene>
    <name evidence="1" type="ORF">Slati_1431100</name>
</gene>
<reference evidence="1" key="2">
    <citation type="journal article" date="2024" name="Plant">
        <title>Genomic evolution and insights into agronomic trait innovations of Sesamum species.</title>
        <authorList>
            <person name="Miao H."/>
            <person name="Wang L."/>
            <person name="Qu L."/>
            <person name="Liu H."/>
            <person name="Sun Y."/>
            <person name="Le M."/>
            <person name="Wang Q."/>
            <person name="Wei S."/>
            <person name="Zheng Y."/>
            <person name="Lin W."/>
            <person name="Duan Y."/>
            <person name="Cao H."/>
            <person name="Xiong S."/>
            <person name="Wang X."/>
            <person name="Wei L."/>
            <person name="Li C."/>
            <person name="Ma Q."/>
            <person name="Ju M."/>
            <person name="Zhao R."/>
            <person name="Li G."/>
            <person name="Mu C."/>
            <person name="Tian Q."/>
            <person name="Mei H."/>
            <person name="Zhang T."/>
            <person name="Gao T."/>
            <person name="Zhang H."/>
        </authorList>
    </citation>
    <scope>NUCLEOTIDE SEQUENCE</scope>
    <source>
        <strain evidence="1">KEN1</strain>
    </source>
</reference>
<reference evidence="1" key="1">
    <citation type="submission" date="2020-06" db="EMBL/GenBank/DDBJ databases">
        <authorList>
            <person name="Li T."/>
            <person name="Hu X."/>
            <person name="Zhang T."/>
            <person name="Song X."/>
            <person name="Zhang H."/>
            <person name="Dai N."/>
            <person name="Sheng W."/>
            <person name="Hou X."/>
            <person name="Wei L."/>
        </authorList>
    </citation>
    <scope>NUCLEOTIDE SEQUENCE</scope>
    <source>
        <strain evidence="1">KEN1</strain>
        <tissue evidence="1">Leaf</tissue>
    </source>
</reference>
<accession>A0AAW2X3X5</accession>
<organism evidence="1">
    <name type="scientific">Sesamum latifolium</name>
    <dbReference type="NCBI Taxonomy" id="2727402"/>
    <lineage>
        <taxon>Eukaryota</taxon>
        <taxon>Viridiplantae</taxon>
        <taxon>Streptophyta</taxon>
        <taxon>Embryophyta</taxon>
        <taxon>Tracheophyta</taxon>
        <taxon>Spermatophyta</taxon>
        <taxon>Magnoliopsida</taxon>
        <taxon>eudicotyledons</taxon>
        <taxon>Gunneridae</taxon>
        <taxon>Pentapetalae</taxon>
        <taxon>asterids</taxon>
        <taxon>lamiids</taxon>
        <taxon>Lamiales</taxon>
        <taxon>Pedaliaceae</taxon>
        <taxon>Sesamum</taxon>
    </lineage>
</organism>
<proteinExistence type="predicted"/>
<dbReference type="AlphaFoldDB" id="A0AAW2X3X5"/>
<protein>
    <submittedName>
        <fullName evidence="1">Uncharacterized protein</fullName>
    </submittedName>
</protein>
<dbReference type="InterPro" id="IPR036691">
    <property type="entry name" value="Endo/exonu/phosph_ase_sf"/>
</dbReference>
<comment type="caution">
    <text evidence="1">The sequence shown here is derived from an EMBL/GenBank/DDBJ whole genome shotgun (WGS) entry which is preliminary data.</text>
</comment>
<sequence>MSDFHDVIANCALIDAAYTRSPYTWYSSRLRQRLGRVLVSSCWMDVFPKMQVTHLELSKSDHRGLLVVAETTMERKASSFRFQHMWVKDPGFLEDWNKVVFGNVVDRVVEAERNLKEANEAYDLDPCDRTLVERNRVRQYWC</sequence>
<name>A0AAW2X3X5_9LAMI</name>
<dbReference type="Gene3D" id="3.60.10.10">
    <property type="entry name" value="Endonuclease/exonuclease/phosphatase"/>
    <property type="match status" value="1"/>
</dbReference>
<dbReference type="PANTHER" id="PTHR33710">
    <property type="entry name" value="BNAC02G09200D PROTEIN"/>
    <property type="match status" value="1"/>
</dbReference>
<dbReference type="PANTHER" id="PTHR33710:SF71">
    <property type="entry name" value="ENDONUCLEASE_EXONUCLEASE_PHOSPHATASE DOMAIN-CONTAINING PROTEIN"/>
    <property type="match status" value="1"/>
</dbReference>